<name>E6UCR2_RUMA7</name>
<keyword evidence="2" id="KW-0614">Plasmid</keyword>
<evidence type="ECO:0000313" key="1">
    <source>
        <dbReference type="EMBL" id="ADU22741.1"/>
    </source>
</evidence>
<organism evidence="1 3">
    <name type="scientific">Ruminococcus albus (strain ATCC 27210 / DSM 20455 / JCM 14654 / NCDO 2250 / 7)</name>
    <dbReference type="NCBI Taxonomy" id="697329"/>
    <lineage>
        <taxon>Bacteria</taxon>
        <taxon>Bacillati</taxon>
        <taxon>Bacillota</taxon>
        <taxon>Clostridia</taxon>
        <taxon>Eubacteriales</taxon>
        <taxon>Oscillospiraceae</taxon>
        <taxon>Ruminococcus</taxon>
    </lineage>
</organism>
<reference evidence="1 3" key="2">
    <citation type="journal article" date="2011" name="J. Bacteriol.">
        <title>Complete genome of the cellulolytic ruminal bacterium Ruminococcus albus 7.</title>
        <authorList>
            <person name="Suen G."/>
            <person name="Stevenson D.M."/>
            <person name="Bruce D.C."/>
            <person name="Chertkov O."/>
            <person name="Copeland A."/>
            <person name="Cheng J.F."/>
            <person name="Detter C."/>
            <person name="Detter J.C."/>
            <person name="Goodwin L.A."/>
            <person name="Han C.S."/>
            <person name="Hauser L.J."/>
            <person name="Ivanova N.N."/>
            <person name="Kyrpides N.C."/>
            <person name="Land M.L."/>
            <person name="Lapidus A."/>
            <person name="Lucas S."/>
            <person name="Ovchinnikova G."/>
            <person name="Pitluck S."/>
            <person name="Tapia R."/>
            <person name="Woyke T."/>
            <person name="Boyum J."/>
            <person name="Mead D."/>
            <person name="Weimer P.J."/>
        </authorList>
    </citation>
    <scope>NUCLEOTIDE SEQUENCE [LARGE SCALE GENOMIC DNA]</scope>
    <source>
        <strain evidence="1">7</strain>
        <strain evidence="3">ATCC 27210 / DSM 20455 / JCM 14654 / NCDO 2250 / 7</strain>
        <plasmid evidence="3">pRUMAL02</plasmid>
    </source>
</reference>
<proteinExistence type="predicted"/>
<accession>E6UCR2</accession>
<dbReference type="KEGG" id="ral:Rumal_3918"/>
<dbReference type="OrthoDB" id="1822683at2"/>
<protein>
    <submittedName>
        <fullName evidence="1">Uncharacterized protein</fullName>
    </submittedName>
</protein>
<dbReference type="EMBL" id="CP002403">
    <property type="protein sequence ID" value="ADU22741.1"/>
    <property type="molecule type" value="Genomic_DNA"/>
</dbReference>
<reference evidence="2" key="1">
    <citation type="submission" date="2010-12" db="EMBL/GenBank/DDBJ databases">
        <title>Complete sequence of plasmid2 of Ruminococcus albus 7.</title>
        <authorList>
            <consortium name="US DOE Joint Genome Institute"/>
            <person name="Lucas S."/>
            <person name="Copeland A."/>
            <person name="Lapidus A."/>
            <person name="Cheng J.-F."/>
            <person name="Bruce D."/>
            <person name="Goodwin L."/>
            <person name="Pitluck S."/>
            <person name="Chertkov O."/>
            <person name="Detter J.C."/>
            <person name="Han C."/>
            <person name="Tapia R."/>
            <person name="Land M."/>
            <person name="Hauser L."/>
            <person name="Kyrpides N."/>
            <person name="Ivanova N."/>
            <person name="Ovchinnikova G."/>
            <person name="Weimer P."/>
            <person name="Mead D."/>
            <person name="Woyke T."/>
        </authorList>
    </citation>
    <scope>NUCLEOTIDE SEQUENCE</scope>
    <source>
        <strain evidence="2">7</strain>
        <plasmid evidence="2">pRUMAL02</plasmid>
    </source>
</reference>
<sequence>MLKIPELAMNRSRKITTVCNGVKRVWSDREDAQHFFLEAMMASDGEEHERNECIFIQLQNGLTYCTDED</sequence>
<dbReference type="eggNOG" id="ENOG5032Y45">
    <property type="taxonomic scope" value="Bacteria"/>
</dbReference>
<dbReference type="STRING" id="697329.Rumal_2256"/>
<dbReference type="Proteomes" id="UP000006919">
    <property type="component" value="Chromosome"/>
</dbReference>
<dbReference type="HOGENOM" id="CLU_203286_0_0_9"/>
<dbReference type="RefSeq" id="WP_013483881.1">
    <property type="nucleotide sequence ID" value="NC_014825.1"/>
</dbReference>
<evidence type="ECO:0000313" key="2">
    <source>
        <dbReference type="EMBL" id="ADU24341.1"/>
    </source>
</evidence>
<gene>
    <name evidence="1" type="ordered locus">Rumal_2256</name>
    <name evidence="2" type="ordered locus">Rumal_3918</name>
</gene>
<dbReference type="EMBL" id="CP002405">
    <property type="protein sequence ID" value="ADU24341.1"/>
    <property type="molecule type" value="Genomic_DNA"/>
</dbReference>
<geneLocation type="plasmid" evidence="2 3">
    <name>pRUMAL02</name>
</geneLocation>
<dbReference type="KEGG" id="ral:Rumal_2256"/>
<evidence type="ECO:0000313" key="3">
    <source>
        <dbReference type="Proteomes" id="UP000006919"/>
    </source>
</evidence>
<dbReference type="AlphaFoldDB" id="E6UCR2"/>
<dbReference type="Proteomes" id="UP000006919">
    <property type="component" value="Plasmid pRUMAL02"/>
</dbReference>